<feature type="region of interest" description="Disordered" evidence="1">
    <location>
        <begin position="1178"/>
        <end position="1282"/>
    </location>
</feature>
<feature type="compositionally biased region" description="Low complexity" evidence="1">
    <location>
        <begin position="417"/>
        <end position="431"/>
    </location>
</feature>
<feature type="region of interest" description="Disordered" evidence="1">
    <location>
        <begin position="298"/>
        <end position="432"/>
    </location>
</feature>
<feature type="compositionally biased region" description="Polar residues" evidence="1">
    <location>
        <begin position="972"/>
        <end position="1003"/>
    </location>
</feature>
<feature type="compositionally biased region" description="Low complexity" evidence="1">
    <location>
        <begin position="648"/>
        <end position="670"/>
    </location>
</feature>
<feature type="compositionally biased region" description="Low complexity" evidence="1">
    <location>
        <begin position="361"/>
        <end position="384"/>
    </location>
</feature>
<name>A0A5J4WD41_9EUKA</name>
<evidence type="ECO:0000256" key="1">
    <source>
        <dbReference type="SAM" id="MobiDB-lite"/>
    </source>
</evidence>
<feature type="compositionally biased region" description="Basic and acidic residues" evidence="1">
    <location>
        <begin position="224"/>
        <end position="243"/>
    </location>
</feature>
<comment type="caution">
    <text evidence="2">The sequence shown here is derived from an EMBL/GenBank/DDBJ whole genome shotgun (WGS) entry which is preliminary data.</text>
</comment>
<evidence type="ECO:0000313" key="3">
    <source>
        <dbReference type="Proteomes" id="UP000324800"/>
    </source>
</evidence>
<feature type="compositionally biased region" description="Basic and acidic residues" evidence="1">
    <location>
        <begin position="673"/>
        <end position="694"/>
    </location>
</feature>
<dbReference type="InterPro" id="IPR016024">
    <property type="entry name" value="ARM-type_fold"/>
</dbReference>
<feature type="region of interest" description="Disordered" evidence="1">
    <location>
        <begin position="524"/>
        <end position="545"/>
    </location>
</feature>
<gene>
    <name evidence="2" type="ORF">EZS28_011570</name>
</gene>
<dbReference type="PANTHER" id="PTHR45615:SF80">
    <property type="entry name" value="GRIP DOMAIN-CONTAINING PROTEIN"/>
    <property type="match status" value="1"/>
</dbReference>
<dbReference type="SUPFAM" id="SSF48371">
    <property type="entry name" value="ARM repeat"/>
    <property type="match status" value="2"/>
</dbReference>
<feature type="compositionally biased region" description="Polar residues" evidence="1">
    <location>
        <begin position="327"/>
        <end position="360"/>
    </location>
</feature>
<feature type="region of interest" description="Disordered" evidence="1">
    <location>
        <begin position="214"/>
        <end position="243"/>
    </location>
</feature>
<accession>A0A5J4WD41</accession>
<evidence type="ECO:0000313" key="2">
    <source>
        <dbReference type="EMBL" id="KAA6392904.1"/>
    </source>
</evidence>
<feature type="region of interest" description="Disordered" evidence="1">
    <location>
        <begin position="972"/>
        <end position="1005"/>
    </location>
</feature>
<feature type="compositionally biased region" description="Basic and acidic residues" evidence="1">
    <location>
        <begin position="1219"/>
        <end position="1281"/>
    </location>
</feature>
<feature type="compositionally biased region" description="Polar residues" evidence="1">
    <location>
        <begin position="404"/>
        <end position="416"/>
    </location>
</feature>
<dbReference type="PANTHER" id="PTHR45615">
    <property type="entry name" value="MYOSIN HEAVY CHAIN, NON-MUSCLE"/>
    <property type="match status" value="1"/>
</dbReference>
<feature type="region of interest" description="Disordered" evidence="1">
    <location>
        <begin position="626"/>
        <end position="724"/>
    </location>
</feature>
<dbReference type="InterPro" id="IPR011989">
    <property type="entry name" value="ARM-like"/>
</dbReference>
<reference evidence="2 3" key="1">
    <citation type="submission" date="2019-03" db="EMBL/GenBank/DDBJ databases">
        <title>Single cell metagenomics reveals metabolic interactions within the superorganism composed of flagellate Streblomastix strix and complex community of Bacteroidetes bacteria on its surface.</title>
        <authorList>
            <person name="Treitli S.C."/>
            <person name="Kolisko M."/>
            <person name="Husnik F."/>
            <person name="Keeling P."/>
            <person name="Hampl V."/>
        </authorList>
    </citation>
    <scope>NUCLEOTIDE SEQUENCE [LARGE SCALE GENOMIC DNA]</scope>
    <source>
        <strain evidence="2">ST1C</strain>
    </source>
</reference>
<sequence>MLASQLKIQRKPKKTRDVLVNIINQLIQVNVSNGETLGAPELIQALCDQIILSDNNDIKSLCQSILALRASCESNNAQYVRWQSTLALLIEMIYSSSEEISNQAEAGLQSLVRRSPDAIKVLSNSTIFGTVAQAIASETVEVHTKSNLLSIVNQVVSQWEFNSKIDLIEAFGVNELLSVLRDIRDGKKDAEDGVQRKVRGLIIQFEQRIETERKIKLKNGGSSKEQDQENLKNSIEQERKKFEREKAEINAQLKKETNRRKQLENQIEKLSKNDTQSPALLLQTDFQQQIQEQPSLNNSLELKSENESEKLQIQGQNKKKKNKQIKSALNSQIDDGYNSAQMQQSQTPSALTSPSPINLFNNTVSSNNSNANSTNSSNQLNTDSPSLNMNTSNKKKKAKKEDLNTLSNSTQQQVSGTSSLTSTPTQQQSVQLHSYSQSPYLVSSALNTQGNTAISMQGITQLQSPQQVIRSIALGSSLPPLPPKPPNMSMSTNMNVVGSPAMGRNLTLAQNQALNQNIGRQQIVQQQQQQQQSTSFALPPPVSAAQLNPQPQLSSLGYPLPPQLQNQSIMLPQTNTITSTVGAQSITGMNIPYPQQPTEQMQQYMAKLNQKPVVAVAEKQVNSLDGKKSQETVNVTKKQIKEQDKQQNKTVNQNTKQTAKQQQQQTIAAKITKKNDKSVNNQKSKDKPEAKEEGEYISEEEVNPNTKDNKKLNKSTSAVAKQQSSLAGLAKFANRLKDIRQMMPVIDDYSRNKKILQFVEKGIFTEISELIDCIMEQANGNQSSLNEYAGKDTYIDQYGISRPFKQSTAKQIGKYGHEDDDSQNTEFWPMFFQATIDTCQIIRDLTFKNTTAVTFAMQTRLIQLLISLIEYLNSIDHVTHIHIQSLSNIAYMGTDDQRELLFKANAIQILTPNIASQDMAISNPAMDAIYYIIRTGIRYSSPNGTYINNANQGPEDTNTNAWKTGNPNNSYSSFTYSPTVPHQSSSNQGINSSPTDNTNNPDNKISILHPQLHPFKDQLEKDGTIDLLFKIGMSKGRVEKINRYVAVVIAWLYQTQPLPFKIRSSIIDQLQKEVRNCSLKHISFNDQLQALAGLAYSQLNHEYITAQYFLCIINKLLEPENPTVARFSLQLIHGLARKGTEEVKKKIAKEIDVSRLLKLSTSQGGEIVELIKDIMKAVSGKSEDDDQDEDQDDDNDNDQDEEDDEQEQDNNNRDEDENEEKKQKNYEKEESEGKIEEKEMQKIEPIKSADQKKKDIQQEQKTDYETKNKLDRSMDEERLGVDSDQQIFMKDYDIDINKHIQHELGGDDVDQQPYISFLDLQSEQSDSLWDKFNFDDVGTENFDFTAEWDIKPK</sequence>
<organism evidence="2 3">
    <name type="scientific">Streblomastix strix</name>
    <dbReference type="NCBI Taxonomy" id="222440"/>
    <lineage>
        <taxon>Eukaryota</taxon>
        <taxon>Metamonada</taxon>
        <taxon>Preaxostyla</taxon>
        <taxon>Oxymonadida</taxon>
        <taxon>Streblomastigidae</taxon>
        <taxon>Streblomastix</taxon>
    </lineage>
</organism>
<proteinExistence type="predicted"/>
<feature type="compositionally biased region" description="Polar residues" evidence="1">
    <location>
        <begin position="714"/>
        <end position="724"/>
    </location>
</feature>
<feature type="compositionally biased region" description="Acidic residues" evidence="1">
    <location>
        <begin position="1183"/>
        <end position="1218"/>
    </location>
</feature>
<dbReference type="Proteomes" id="UP000324800">
    <property type="component" value="Unassembled WGS sequence"/>
</dbReference>
<dbReference type="Gene3D" id="1.25.10.10">
    <property type="entry name" value="Leucine-rich Repeat Variant"/>
    <property type="match status" value="2"/>
</dbReference>
<dbReference type="EMBL" id="SNRW01002402">
    <property type="protein sequence ID" value="KAA6392904.1"/>
    <property type="molecule type" value="Genomic_DNA"/>
</dbReference>
<protein>
    <submittedName>
        <fullName evidence="2">Uncharacterized protein</fullName>
    </submittedName>
</protein>